<evidence type="ECO:0000313" key="7">
    <source>
        <dbReference type="RefSeq" id="XP_065671401.1"/>
    </source>
</evidence>
<evidence type="ECO:0000259" key="5">
    <source>
        <dbReference type="Pfam" id="PF00501"/>
    </source>
</evidence>
<keyword evidence="6" id="KW-1185">Reference proteome</keyword>
<dbReference type="Gene3D" id="3.40.50.12780">
    <property type="entry name" value="N-terminal domain of ligase-like"/>
    <property type="match status" value="1"/>
</dbReference>
<dbReference type="InterPro" id="IPR000873">
    <property type="entry name" value="AMP-dep_synth/lig_dom"/>
</dbReference>
<dbReference type="PANTHER" id="PTHR43272:SF32">
    <property type="entry name" value="AMP-DEPENDENT SYNTHETASE_LIGASE DOMAIN-CONTAINING PROTEIN"/>
    <property type="match status" value="1"/>
</dbReference>
<evidence type="ECO:0000256" key="3">
    <source>
        <dbReference type="ARBA" id="ARBA00023098"/>
    </source>
</evidence>
<dbReference type="EC" id="6.2.1.3" evidence="4"/>
<name>A0ABM4DAM5_HYDVU</name>
<keyword evidence="2" id="KW-0276">Fatty acid metabolism</keyword>
<dbReference type="SUPFAM" id="SSF56801">
    <property type="entry name" value="Acetyl-CoA synthetase-like"/>
    <property type="match status" value="1"/>
</dbReference>
<keyword evidence="1 7" id="KW-0436">Ligase</keyword>
<proteinExistence type="predicted"/>
<evidence type="ECO:0000256" key="1">
    <source>
        <dbReference type="ARBA" id="ARBA00022598"/>
    </source>
</evidence>
<keyword evidence="3" id="KW-0443">Lipid metabolism</keyword>
<dbReference type="Proteomes" id="UP001652625">
    <property type="component" value="Chromosome 13"/>
</dbReference>
<sequence>MGDSSIDIGEIDIIDQPEKKNNDVENANNGFIINKEADNFSLNKNECEEGLACKLSHAEEFWTCKRNNAVKIRMSGEKDSIANLEPISIMEFFKKTVDRFPNRPALKVERDGKWITWTYKEYFEEIRTTSKAFIQLGLEPYNGVGILGFNSPEWLFADVGAIFAGGLAVGIYTTNNSEMCHFNCEDACCNIVVVENNVQLQKILQVWDRLPKLKAIVQYTGELKEKKPNLYTWNELMEIGRGISDSVLEQRINAQSPNKCCTLIYTSGTTGNPKGVMLSHDNITICAITASKYVGLNPDASQDQAVSYLPLSHIAAQLTDIWIPVFAAACVWFAGPDALKGALIDTLKQARPTLFLGVPRVFEKIEEKLKSIGAATTGVKKTVSSWMKAKLLLGNQLKEAGKPVPYGWTIASKLMKNVHKSLGLDRCRLIFTSAAPISKQTLEYFQSLNLPLLELYGMSESTGPLTVCSPGHSRITSVGKLLPINEAKIGNPDEDGSGELCFRGRNIMMGYLNSEEKTKESLDDDGWLKSGDVGKIDEDGFYYITGRIKELIITAGGENIAPIPIEDNIKLEIPFVSTVMVIGDKKKFLSCIITPHVEIDKETGLSTDKLLPSAVNYCKELGLEVTKSQDISPNVPEVLQKAIQDGIDRANKKAVSNASKVQKWKLLPLEFTTAGGELGPTQKLRRPQVMKMYKETIDEMYENL</sequence>
<dbReference type="RefSeq" id="XP_065671401.1">
    <property type="nucleotide sequence ID" value="XM_065815329.1"/>
</dbReference>
<evidence type="ECO:0000256" key="2">
    <source>
        <dbReference type="ARBA" id="ARBA00022832"/>
    </source>
</evidence>
<dbReference type="PROSITE" id="PS00455">
    <property type="entry name" value="AMP_BINDING"/>
    <property type="match status" value="1"/>
</dbReference>
<dbReference type="Pfam" id="PF00501">
    <property type="entry name" value="AMP-binding"/>
    <property type="match status" value="1"/>
</dbReference>
<dbReference type="PANTHER" id="PTHR43272">
    <property type="entry name" value="LONG-CHAIN-FATTY-ACID--COA LIGASE"/>
    <property type="match status" value="1"/>
</dbReference>
<reference evidence="7" key="1">
    <citation type="submission" date="2025-08" db="UniProtKB">
        <authorList>
            <consortium name="RefSeq"/>
        </authorList>
    </citation>
    <scope>IDENTIFICATION</scope>
</reference>
<dbReference type="GO" id="GO:0016874">
    <property type="term" value="F:ligase activity"/>
    <property type="evidence" value="ECO:0007669"/>
    <property type="project" value="UniProtKB-KW"/>
</dbReference>
<dbReference type="InterPro" id="IPR042099">
    <property type="entry name" value="ANL_N_sf"/>
</dbReference>
<protein>
    <recommendedName>
        <fullName evidence="4">long-chain-fatty-acid--CoA ligase</fullName>
        <ecNumber evidence="4">6.2.1.3</ecNumber>
    </recommendedName>
</protein>
<gene>
    <name evidence="7" type="primary">LOC101235394</name>
</gene>
<dbReference type="InterPro" id="IPR020845">
    <property type="entry name" value="AMP-binding_CS"/>
</dbReference>
<feature type="domain" description="AMP-dependent synthetase/ligase" evidence="5">
    <location>
        <begin position="93"/>
        <end position="512"/>
    </location>
</feature>
<evidence type="ECO:0000256" key="4">
    <source>
        <dbReference type="ARBA" id="ARBA00026121"/>
    </source>
</evidence>
<organism evidence="6 7">
    <name type="scientific">Hydra vulgaris</name>
    <name type="common">Hydra</name>
    <name type="synonym">Hydra attenuata</name>
    <dbReference type="NCBI Taxonomy" id="6087"/>
    <lineage>
        <taxon>Eukaryota</taxon>
        <taxon>Metazoa</taxon>
        <taxon>Cnidaria</taxon>
        <taxon>Hydrozoa</taxon>
        <taxon>Hydroidolina</taxon>
        <taxon>Anthoathecata</taxon>
        <taxon>Aplanulata</taxon>
        <taxon>Hydridae</taxon>
        <taxon>Hydra</taxon>
    </lineage>
</organism>
<evidence type="ECO:0000313" key="6">
    <source>
        <dbReference type="Proteomes" id="UP001652625"/>
    </source>
</evidence>
<dbReference type="Pfam" id="PF23562">
    <property type="entry name" value="AMP-binding_C_3"/>
    <property type="match status" value="2"/>
</dbReference>
<accession>A0ABM4DAM5</accession>
<dbReference type="GeneID" id="101235394"/>